<evidence type="ECO:0000256" key="3">
    <source>
        <dbReference type="ARBA" id="ARBA00023163"/>
    </source>
</evidence>
<accession>A0ABT3TEX1</accession>
<dbReference type="InterPro" id="IPR018060">
    <property type="entry name" value="HTH_AraC"/>
</dbReference>
<sequence>MATNVPFFITNAFNISVIVVIAEQAVTADSTAIMILHRATVINMQNPQNQCSTSFIAADAPVAKIQSISLTTEDPASFEMALRPWELLCNPSTGGKFKHSLSSVVTPLFSIYQEKISLAAQVRGLSPAGTLVLAIPLGAGRDARYWDEPHSGKTIPATLPGPLDVEIREGHCQLVFMIDLNHCWRRMDQQLADVLMTTVAAHNLPIQHQVLTNLVFWGKRVLDLAHSDLAKIRDAAVLDALTEELVSHLTLIAAQLAPITEKVPNATRENGMRRALEYLRCHRETTHVSVTDLLEIADISERSLQYAFKDAFDMSPLTYMKRRRLHFARQQLLSACSKDTSVSKVATGLGFYELGRFANDYRRVFGQLPSQTLRDY</sequence>
<protein>
    <submittedName>
        <fullName evidence="5">AraC family transcriptional regulator</fullName>
    </submittedName>
</protein>
<keyword evidence="2" id="KW-0238">DNA-binding</keyword>
<dbReference type="Gene3D" id="1.10.10.60">
    <property type="entry name" value="Homeodomain-like"/>
    <property type="match status" value="1"/>
</dbReference>
<dbReference type="EMBL" id="SHNN01000001">
    <property type="protein sequence ID" value="MCX2980862.1"/>
    <property type="molecule type" value="Genomic_DNA"/>
</dbReference>
<keyword evidence="6" id="KW-1185">Reference proteome</keyword>
<reference evidence="5" key="1">
    <citation type="submission" date="2019-02" db="EMBL/GenBank/DDBJ databases">
        <authorList>
            <person name="Li S.-H."/>
        </authorList>
    </citation>
    <scope>NUCLEOTIDE SEQUENCE</scope>
    <source>
        <strain evidence="5">IMCC14734</strain>
    </source>
</reference>
<dbReference type="InterPro" id="IPR050204">
    <property type="entry name" value="AraC_XylS_family_regulators"/>
</dbReference>
<evidence type="ECO:0000256" key="1">
    <source>
        <dbReference type="ARBA" id="ARBA00023015"/>
    </source>
</evidence>
<dbReference type="InterPro" id="IPR018062">
    <property type="entry name" value="HTH_AraC-typ_CS"/>
</dbReference>
<gene>
    <name evidence="5" type="ORF">EYC98_08250</name>
</gene>
<keyword evidence="1" id="KW-0805">Transcription regulation</keyword>
<name>A0ABT3TEX1_9GAMM</name>
<dbReference type="InterPro" id="IPR009057">
    <property type="entry name" value="Homeodomain-like_sf"/>
</dbReference>
<evidence type="ECO:0000313" key="5">
    <source>
        <dbReference type="EMBL" id="MCX2980862.1"/>
    </source>
</evidence>
<comment type="caution">
    <text evidence="5">The sequence shown here is derived from an EMBL/GenBank/DDBJ whole genome shotgun (WGS) entry which is preliminary data.</text>
</comment>
<dbReference type="SUPFAM" id="SSF46689">
    <property type="entry name" value="Homeodomain-like"/>
    <property type="match status" value="2"/>
</dbReference>
<evidence type="ECO:0000313" key="6">
    <source>
        <dbReference type="Proteomes" id="UP001143362"/>
    </source>
</evidence>
<dbReference type="SMART" id="SM00342">
    <property type="entry name" value="HTH_ARAC"/>
    <property type="match status" value="1"/>
</dbReference>
<dbReference type="Proteomes" id="UP001143362">
    <property type="component" value="Unassembled WGS sequence"/>
</dbReference>
<keyword evidence="3" id="KW-0804">Transcription</keyword>
<dbReference type="PANTHER" id="PTHR46796">
    <property type="entry name" value="HTH-TYPE TRANSCRIPTIONAL ACTIVATOR RHAS-RELATED"/>
    <property type="match status" value="1"/>
</dbReference>
<dbReference type="PROSITE" id="PS00041">
    <property type="entry name" value="HTH_ARAC_FAMILY_1"/>
    <property type="match status" value="1"/>
</dbReference>
<proteinExistence type="predicted"/>
<evidence type="ECO:0000259" key="4">
    <source>
        <dbReference type="PROSITE" id="PS01124"/>
    </source>
</evidence>
<dbReference type="Pfam" id="PF12833">
    <property type="entry name" value="HTH_18"/>
    <property type="match status" value="1"/>
</dbReference>
<evidence type="ECO:0000256" key="2">
    <source>
        <dbReference type="ARBA" id="ARBA00023125"/>
    </source>
</evidence>
<dbReference type="RefSeq" id="WP_279244840.1">
    <property type="nucleotide sequence ID" value="NZ_SHNN01000001.1"/>
</dbReference>
<organism evidence="5 6">
    <name type="scientific">Candidatus Litorirhabdus singularis</name>
    <dbReference type="NCBI Taxonomy" id="2518993"/>
    <lineage>
        <taxon>Bacteria</taxon>
        <taxon>Pseudomonadati</taxon>
        <taxon>Pseudomonadota</taxon>
        <taxon>Gammaproteobacteria</taxon>
        <taxon>Cellvibrionales</taxon>
        <taxon>Halieaceae</taxon>
        <taxon>Candidatus Litorirhabdus</taxon>
    </lineage>
</organism>
<dbReference type="PANTHER" id="PTHR46796:SF12">
    <property type="entry name" value="HTH-TYPE DNA-BINDING TRANSCRIPTIONAL ACTIVATOR EUTR"/>
    <property type="match status" value="1"/>
</dbReference>
<feature type="domain" description="HTH araC/xylS-type" evidence="4">
    <location>
        <begin position="273"/>
        <end position="375"/>
    </location>
</feature>
<dbReference type="PROSITE" id="PS01124">
    <property type="entry name" value="HTH_ARAC_FAMILY_2"/>
    <property type="match status" value="1"/>
</dbReference>